<dbReference type="InterPro" id="IPR007156">
    <property type="entry name" value="MamQ_LemA"/>
</dbReference>
<evidence type="ECO:0000256" key="2">
    <source>
        <dbReference type="ARBA" id="ARBA00008854"/>
    </source>
</evidence>
<evidence type="ECO:0000256" key="3">
    <source>
        <dbReference type="ARBA" id="ARBA00022692"/>
    </source>
</evidence>
<dbReference type="EMBL" id="VSSQ01001105">
    <property type="protein sequence ID" value="MPM05146.1"/>
    <property type="molecule type" value="Genomic_DNA"/>
</dbReference>
<evidence type="ECO:0000256" key="7">
    <source>
        <dbReference type="SAM" id="Phobius"/>
    </source>
</evidence>
<protein>
    <recommendedName>
        <fullName evidence="9">Protein LemA</fullName>
    </recommendedName>
</protein>
<accession>A0A644WMK5</accession>
<comment type="subcellular location">
    <subcellularLocation>
        <location evidence="1">Membrane</location>
        <topology evidence="1">Single-pass membrane protein</topology>
    </subcellularLocation>
</comment>
<gene>
    <name evidence="8" type="ORF">SDC9_51433</name>
</gene>
<evidence type="ECO:0008006" key="9">
    <source>
        <dbReference type="Google" id="ProtNLM"/>
    </source>
</evidence>
<evidence type="ECO:0000313" key="8">
    <source>
        <dbReference type="EMBL" id="MPM05146.1"/>
    </source>
</evidence>
<comment type="similarity">
    <text evidence="2">Belongs to the LemA family.</text>
</comment>
<sequence>MENTTQTLPGSSQSNRSNPKPKTGCLGSTMIIILLLIIILPIGIWMWRAYNRMVTKDELVTKQWANVENVYQKRMDLVQNLVNTVKGMADFEKSTLTAVIEARSKASSVNINAENLDEETFAKFQQAQDEFSGALSRLMVVMEQYPQLQAVEGFKNLMNDLKGIENEILVQRNAYNEVAMDYNRYIRTFPRNLFANMFGFEKKGYFKSTEGAENAPKVEF</sequence>
<dbReference type="AlphaFoldDB" id="A0A644WMK5"/>
<feature type="transmembrane region" description="Helical" evidence="7">
    <location>
        <begin position="26"/>
        <end position="47"/>
    </location>
</feature>
<dbReference type="Pfam" id="PF04011">
    <property type="entry name" value="LemA"/>
    <property type="match status" value="1"/>
</dbReference>
<reference evidence="8" key="1">
    <citation type="submission" date="2019-08" db="EMBL/GenBank/DDBJ databases">
        <authorList>
            <person name="Kucharzyk K."/>
            <person name="Murdoch R.W."/>
            <person name="Higgins S."/>
            <person name="Loffler F."/>
        </authorList>
    </citation>
    <scope>NUCLEOTIDE SEQUENCE</scope>
</reference>
<comment type="caution">
    <text evidence="8">The sequence shown here is derived from an EMBL/GenBank/DDBJ whole genome shotgun (WGS) entry which is preliminary data.</text>
</comment>
<dbReference type="Gene3D" id="1.20.1440.20">
    <property type="entry name" value="LemA-like domain"/>
    <property type="match status" value="1"/>
</dbReference>
<dbReference type="SUPFAM" id="SSF140478">
    <property type="entry name" value="LemA-like"/>
    <property type="match status" value="1"/>
</dbReference>
<dbReference type="PANTHER" id="PTHR34478">
    <property type="entry name" value="PROTEIN LEMA"/>
    <property type="match status" value="1"/>
</dbReference>
<keyword evidence="3 7" id="KW-0812">Transmembrane</keyword>
<organism evidence="8">
    <name type="scientific">bioreactor metagenome</name>
    <dbReference type="NCBI Taxonomy" id="1076179"/>
    <lineage>
        <taxon>unclassified sequences</taxon>
        <taxon>metagenomes</taxon>
        <taxon>ecological metagenomes</taxon>
    </lineage>
</organism>
<evidence type="ECO:0000256" key="1">
    <source>
        <dbReference type="ARBA" id="ARBA00004167"/>
    </source>
</evidence>
<proteinExistence type="inferred from homology"/>
<feature type="region of interest" description="Disordered" evidence="6">
    <location>
        <begin position="1"/>
        <end position="22"/>
    </location>
</feature>
<evidence type="ECO:0000256" key="4">
    <source>
        <dbReference type="ARBA" id="ARBA00022989"/>
    </source>
</evidence>
<dbReference type="GO" id="GO:0016020">
    <property type="term" value="C:membrane"/>
    <property type="evidence" value="ECO:0007669"/>
    <property type="project" value="UniProtKB-SubCell"/>
</dbReference>
<evidence type="ECO:0000256" key="5">
    <source>
        <dbReference type="ARBA" id="ARBA00023136"/>
    </source>
</evidence>
<name>A0A644WMK5_9ZZZZ</name>
<evidence type="ECO:0000256" key="6">
    <source>
        <dbReference type="SAM" id="MobiDB-lite"/>
    </source>
</evidence>
<dbReference type="PANTHER" id="PTHR34478:SF2">
    <property type="entry name" value="MEMBRANE PROTEIN"/>
    <property type="match status" value="1"/>
</dbReference>
<feature type="compositionally biased region" description="Polar residues" evidence="6">
    <location>
        <begin position="1"/>
        <end position="20"/>
    </location>
</feature>
<keyword evidence="4 7" id="KW-1133">Transmembrane helix</keyword>
<keyword evidence="5 7" id="KW-0472">Membrane</keyword>
<dbReference type="InterPro" id="IPR023353">
    <property type="entry name" value="LemA-like_dom_sf"/>
</dbReference>